<accession>A0A0R1PWQ7</accession>
<keyword evidence="2" id="KW-0560">Oxidoreductase</keyword>
<protein>
    <submittedName>
        <fullName evidence="4">Short-chain dehydrogenase</fullName>
    </submittedName>
</protein>
<dbReference type="Gene3D" id="3.40.50.720">
    <property type="entry name" value="NAD(P)-binding Rossmann-like Domain"/>
    <property type="match status" value="1"/>
</dbReference>
<dbReference type="InterPro" id="IPR036291">
    <property type="entry name" value="NAD(P)-bd_dom_sf"/>
</dbReference>
<dbReference type="Proteomes" id="UP000051155">
    <property type="component" value="Unassembled WGS sequence"/>
</dbReference>
<evidence type="ECO:0000256" key="2">
    <source>
        <dbReference type="ARBA" id="ARBA00023002"/>
    </source>
</evidence>
<dbReference type="InterPro" id="IPR020904">
    <property type="entry name" value="Sc_DH/Rdtase_CS"/>
</dbReference>
<evidence type="ECO:0000256" key="3">
    <source>
        <dbReference type="RuleBase" id="RU000363"/>
    </source>
</evidence>
<dbReference type="PRINTS" id="PR00081">
    <property type="entry name" value="GDHRDH"/>
</dbReference>
<comment type="similarity">
    <text evidence="1 3">Belongs to the short-chain dehydrogenases/reductases (SDR) family.</text>
</comment>
<proteinExistence type="inferred from homology"/>
<keyword evidence="5" id="KW-1185">Reference proteome</keyword>
<evidence type="ECO:0000313" key="4">
    <source>
        <dbReference type="EMBL" id="KRL32616.1"/>
    </source>
</evidence>
<sequence>MLASKGNKVVLGARREERLQKIVQNIEQSGGQLTYLATDVSELEQVKALAQKAIDTYGRLDVWMNNAGLMPHSEFIKGRVEDWNRMIDINLRGVLYGINAALPQMRKQRSGQFINIASVAAHAVHSGGGVYSATKAGVWMISEALRQEEVVAKSHVRVTVVSPGAVSTELVDHVTDLDTKKAMKNFYANVSMPSERVAQAISLAVDLPEDSDINEIVMRPTNQK</sequence>
<gene>
    <name evidence="4" type="ORF">FD20_GL002508</name>
</gene>
<name>A0A0R1PWQ7_9LACO</name>
<organism evidence="4 5">
    <name type="scientific">Liquorilactobacillus uvarum DSM 19971</name>
    <dbReference type="NCBI Taxonomy" id="1423812"/>
    <lineage>
        <taxon>Bacteria</taxon>
        <taxon>Bacillati</taxon>
        <taxon>Bacillota</taxon>
        <taxon>Bacilli</taxon>
        <taxon>Lactobacillales</taxon>
        <taxon>Lactobacillaceae</taxon>
        <taxon>Liquorilactobacillus</taxon>
    </lineage>
</organism>
<dbReference type="InterPro" id="IPR002347">
    <property type="entry name" value="SDR_fam"/>
</dbReference>
<dbReference type="Pfam" id="PF00106">
    <property type="entry name" value="adh_short"/>
    <property type="match status" value="1"/>
</dbReference>
<dbReference type="PATRIC" id="fig|1423812.3.peg.2667"/>
<dbReference type="AlphaFoldDB" id="A0A0R1PWQ7"/>
<dbReference type="GO" id="GO:0016491">
    <property type="term" value="F:oxidoreductase activity"/>
    <property type="evidence" value="ECO:0007669"/>
    <property type="project" value="UniProtKB-KW"/>
</dbReference>
<dbReference type="PRINTS" id="PR00080">
    <property type="entry name" value="SDRFAMILY"/>
</dbReference>
<reference evidence="4 5" key="1">
    <citation type="journal article" date="2015" name="Genome Announc.">
        <title>Expanding the biotechnology potential of lactobacilli through comparative genomics of 213 strains and associated genera.</title>
        <authorList>
            <person name="Sun Z."/>
            <person name="Harris H.M."/>
            <person name="McCann A."/>
            <person name="Guo C."/>
            <person name="Argimon S."/>
            <person name="Zhang W."/>
            <person name="Yang X."/>
            <person name="Jeffery I.B."/>
            <person name="Cooney J.C."/>
            <person name="Kagawa T.F."/>
            <person name="Liu W."/>
            <person name="Song Y."/>
            <person name="Salvetti E."/>
            <person name="Wrobel A."/>
            <person name="Rasinkangas P."/>
            <person name="Parkhill J."/>
            <person name="Rea M.C."/>
            <person name="O'Sullivan O."/>
            <person name="Ritari J."/>
            <person name="Douillard F.P."/>
            <person name="Paul Ross R."/>
            <person name="Yang R."/>
            <person name="Briner A.E."/>
            <person name="Felis G.E."/>
            <person name="de Vos W.M."/>
            <person name="Barrangou R."/>
            <person name="Klaenhammer T.R."/>
            <person name="Caufield P.W."/>
            <person name="Cui Y."/>
            <person name="Zhang H."/>
            <person name="O'Toole P.W."/>
        </authorList>
    </citation>
    <scope>NUCLEOTIDE SEQUENCE [LARGE SCALE GENOMIC DNA]</scope>
    <source>
        <strain evidence="4 5">DSM 19971</strain>
    </source>
</reference>
<dbReference type="PANTHER" id="PTHR43115">
    <property type="entry name" value="DEHYDROGENASE/REDUCTASE SDR FAMILY MEMBER 11"/>
    <property type="match status" value="1"/>
</dbReference>
<dbReference type="PANTHER" id="PTHR43115:SF4">
    <property type="entry name" value="DEHYDROGENASE_REDUCTASE SDR FAMILY MEMBER 11"/>
    <property type="match status" value="1"/>
</dbReference>
<dbReference type="STRING" id="1423812.FD20_GL002508"/>
<dbReference type="PROSITE" id="PS00061">
    <property type="entry name" value="ADH_SHORT"/>
    <property type="match status" value="1"/>
</dbReference>
<evidence type="ECO:0000256" key="1">
    <source>
        <dbReference type="ARBA" id="ARBA00006484"/>
    </source>
</evidence>
<evidence type="ECO:0000313" key="5">
    <source>
        <dbReference type="Proteomes" id="UP000051155"/>
    </source>
</evidence>
<comment type="caution">
    <text evidence="4">The sequence shown here is derived from an EMBL/GenBank/DDBJ whole genome shotgun (WGS) entry which is preliminary data.</text>
</comment>
<dbReference type="EMBL" id="AZEG01000087">
    <property type="protein sequence ID" value="KRL32616.1"/>
    <property type="molecule type" value="Genomic_DNA"/>
</dbReference>
<dbReference type="SUPFAM" id="SSF51735">
    <property type="entry name" value="NAD(P)-binding Rossmann-fold domains"/>
    <property type="match status" value="1"/>
</dbReference>